<organism evidence="12 13">
    <name type="scientific">Cuscuta europaea</name>
    <name type="common">European dodder</name>
    <dbReference type="NCBI Taxonomy" id="41803"/>
    <lineage>
        <taxon>Eukaryota</taxon>
        <taxon>Viridiplantae</taxon>
        <taxon>Streptophyta</taxon>
        <taxon>Embryophyta</taxon>
        <taxon>Tracheophyta</taxon>
        <taxon>Spermatophyta</taxon>
        <taxon>Magnoliopsida</taxon>
        <taxon>eudicotyledons</taxon>
        <taxon>Gunneridae</taxon>
        <taxon>Pentapetalae</taxon>
        <taxon>asterids</taxon>
        <taxon>lamiids</taxon>
        <taxon>Solanales</taxon>
        <taxon>Convolvulaceae</taxon>
        <taxon>Cuscuteae</taxon>
        <taxon>Cuscuta</taxon>
        <taxon>Cuscuta subgen. Cuscuta</taxon>
    </lineage>
</organism>
<evidence type="ECO:0000256" key="7">
    <source>
        <dbReference type="ARBA" id="ARBA00023211"/>
    </source>
</evidence>
<evidence type="ECO:0000256" key="10">
    <source>
        <dbReference type="RuleBase" id="RU366015"/>
    </source>
</evidence>
<keyword evidence="6" id="KW-1015">Disulfide bond</keyword>
<evidence type="ECO:0000313" key="12">
    <source>
        <dbReference type="EMBL" id="CAH9078654.1"/>
    </source>
</evidence>
<comment type="subcellular location">
    <subcellularLocation>
        <location evidence="1 10">Secreted</location>
        <location evidence="1 10">Extracellular space</location>
        <location evidence="1 10">Apoplast</location>
    </subcellularLocation>
</comment>
<dbReference type="EMBL" id="CAMAPE010000010">
    <property type="protein sequence ID" value="CAH9078654.1"/>
    <property type="molecule type" value="Genomic_DNA"/>
</dbReference>
<dbReference type="InterPro" id="IPR011051">
    <property type="entry name" value="RmlC_Cupin_sf"/>
</dbReference>
<dbReference type="GO" id="GO:0048046">
    <property type="term" value="C:apoplast"/>
    <property type="evidence" value="ECO:0007669"/>
    <property type="project" value="UniProtKB-SubCell"/>
</dbReference>
<evidence type="ECO:0000313" key="13">
    <source>
        <dbReference type="Proteomes" id="UP001152484"/>
    </source>
</evidence>
<feature type="binding site" evidence="9">
    <location>
        <position position="66"/>
    </location>
    <ligand>
        <name>Mn(2+)</name>
        <dbReference type="ChEBI" id="CHEBI:29035"/>
    </ligand>
</feature>
<feature type="binding site" evidence="8">
    <location>
        <position position="61"/>
    </location>
    <ligand>
        <name>oxalate</name>
        <dbReference type="ChEBI" id="CHEBI:30623"/>
    </ligand>
</feature>
<dbReference type="PANTHER" id="PTHR31238">
    <property type="entry name" value="GERMIN-LIKE PROTEIN SUBFAMILY 3 MEMBER 3"/>
    <property type="match status" value="1"/>
</dbReference>
<sequence length="171" mass="18423">MVHIMPLKVALAIIVVVLAASPLACASDPDKLQDFCVAVKDSEASGRDDFGPYGVSTPHFHPLATEVVTVLEGTVYVGFIDSRNKLCAKMLLPGDIFVLPKGLIHFLYNTGHRNAAVFAAFGSQNPASIHLPNDIFGSDPPILPEILSKAFLLDKNVISRIQSQIQSELSE</sequence>
<evidence type="ECO:0000256" key="1">
    <source>
        <dbReference type="ARBA" id="ARBA00004271"/>
    </source>
</evidence>
<feature type="signal peptide" evidence="10">
    <location>
        <begin position="1"/>
        <end position="26"/>
    </location>
</feature>
<dbReference type="InterPro" id="IPR019780">
    <property type="entry name" value="Germin_Mn-BS"/>
</dbReference>
<feature type="domain" description="Cupin type-1" evidence="11">
    <location>
        <begin position="35"/>
        <end position="159"/>
    </location>
</feature>
<protein>
    <recommendedName>
        <fullName evidence="10">Germin-like protein</fullName>
    </recommendedName>
</protein>
<dbReference type="SUPFAM" id="SSF51182">
    <property type="entry name" value="RmlC-like cupins"/>
    <property type="match status" value="1"/>
</dbReference>
<dbReference type="InterPro" id="IPR014710">
    <property type="entry name" value="RmlC-like_jellyroll"/>
</dbReference>
<comment type="caution">
    <text evidence="12">The sequence shown here is derived from an EMBL/GenBank/DDBJ whole genome shotgun (WGS) entry which is preliminary data.</text>
</comment>
<keyword evidence="3 10" id="KW-0052">Apoplast</keyword>
<evidence type="ECO:0000256" key="3">
    <source>
        <dbReference type="ARBA" id="ARBA00022523"/>
    </source>
</evidence>
<evidence type="ECO:0000259" key="11">
    <source>
        <dbReference type="SMART" id="SM00835"/>
    </source>
</evidence>
<dbReference type="SMART" id="SM00835">
    <property type="entry name" value="Cupin_1"/>
    <property type="match status" value="1"/>
</dbReference>
<feature type="binding site" evidence="8">
    <location>
        <position position="66"/>
    </location>
    <ligand>
        <name>oxalate</name>
        <dbReference type="ChEBI" id="CHEBI:30623"/>
    </ligand>
</feature>
<feature type="binding site" evidence="9">
    <location>
        <position position="105"/>
    </location>
    <ligand>
        <name>Mn(2+)</name>
        <dbReference type="ChEBI" id="CHEBI:29035"/>
    </ligand>
</feature>
<dbReference type="Pfam" id="PF00190">
    <property type="entry name" value="Cupin_1"/>
    <property type="match status" value="1"/>
</dbReference>
<accession>A0A9P0YVV5</accession>
<dbReference type="PROSITE" id="PS00725">
    <property type="entry name" value="GERMIN"/>
    <property type="match status" value="1"/>
</dbReference>
<dbReference type="OrthoDB" id="1750933at2759"/>
<keyword evidence="13" id="KW-1185">Reference proteome</keyword>
<dbReference type="AlphaFoldDB" id="A0A9P0YVV5"/>
<dbReference type="Proteomes" id="UP001152484">
    <property type="component" value="Unassembled WGS sequence"/>
</dbReference>
<dbReference type="InterPro" id="IPR001929">
    <property type="entry name" value="Germin"/>
</dbReference>
<evidence type="ECO:0000256" key="4">
    <source>
        <dbReference type="ARBA" id="ARBA00022525"/>
    </source>
</evidence>
<name>A0A9P0YVV5_CUSEU</name>
<proteinExistence type="inferred from homology"/>
<keyword evidence="4 10" id="KW-0964">Secreted</keyword>
<gene>
    <name evidence="12" type="ORF">CEURO_LOCUS6876</name>
</gene>
<feature type="binding site" evidence="9">
    <location>
        <position position="59"/>
    </location>
    <ligand>
        <name>Mn(2+)</name>
        <dbReference type="ChEBI" id="CHEBI:29035"/>
    </ligand>
</feature>
<evidence type="ECO:0000256" key="6">
    <source>
        <dbReference type="ARBA" id="ARBA00023157"/>
    </source>
</evidence>
<reference evidence="12" key="1">
    <citation type="submission" date="2022-07" db="EMBL/GenBank/DDBJ databases">
        <authorList>
            <person name="Macas J."/>
            <person name="Novak P."/>
            <person name="Neumann P."/>
        </authorList>
    </citation>
    <scope>NUCLEOTIDE SEQUENCE</scope>
</reference>
<evidence type="ECO:0000256" key="2">
    <source>
        <dbReference type="ARBA" id="ARBA00007456"/>
    </source>
</evidence>
<evidence type="ECO:0000256" key="5">
    <source>
        <dbReference type="ARBA" id="ARBA00022723"/>
    </source>
</evidence>
<keyword evidence="7 8" id="KW-0464">Manganese</keyword>
<dbReference type="CDD" id="cd02241">
    <property type="entry name" value="cupin_OxOx"/>
    <property type="match status" value="1"/>
</dbReference>
<feature type="binding site" evidence="9">
    <location>
        <position position="61"/>
    </location>
    <ligand>
        <name>Mn(2+)</name>
        <dbReference type="ChEBI" id="CHEBI:29035"/>
    </ligand>
</feature>
<dbReference type="PRINTS" id="PR00325">
    <property type="entry name" value="GERMIN"/>
</dbReference>
<dbReference type="Gene3D" id="2.60.120.10">
    <property type="entry name" value="Jelly Rolls"/>
    <property type="match status" value="1"/>
</dbReference>
<keyword evidence="5 8" id="KW-0479">Metal-binding</keyword>
<keyword evidence="10" id="KW-0732">Signal</keyword>
<dbReference type="GO" id="GO:0030145">
    <property type="term" value="F:manganese ion binding"/>
    <property type="evidence" value="ECO:0007669"/>
    <property type="project" value="UniProtKB-UniRule"/>
</dbReference>
<dbReference type="InterPro" id="IPR006045">
    <property type="entry name" value="Cupin_1"/>
</dbReference>
<evidence type="ECO:0000256" key="8">
    <source>
        <dbReference type="PIRSR" id="PIRSR601929-1"/>
    </source>
</evidence>
<comment type="similarity">
    <text evidence="2 10">Belongs to the germin family.</text>
</comment>
<feature type="chain" id="PRO_5040538557" description="Germin-like protein" evidence="10">
    <location>
        <begin position="27"/>
        <end position="171"/>
    </location>
</feature>
<evidence type="ECO:0000256" key="9">
    <source>
        <dbReference type="PIRSR" id="PIRSR601929-2"/>
    </source>
</evidence>